<sequence>MTTRGHRKVMLFGLTPKKGHSCPSPSRLHNRPDDALHGCLAVSRATGQGSRRLSKELTSEDPI</sequence>
<dbReference type="EMBL" id="KE162863">
    <property type="protein sequence ID" value="EPQ09882.1"/>
    <property type="molecule type" value="Genomic_DNA"/>
</dbReference>
<dbReference type="AlphaFoldDB" id="S7PNH8"/>
<reference evidence="1 2" key="1">
    <citation type="journal article" date="2013" name="Nat. Commun.">
        <title>Genome analysis reveals insights into physiology and longevity of the Brandt's bat Myotis brandtii.</title>
        <authorList>
            <person name="Seim I."/>
            <person name="Fang X."/>
            <person name="Xiong Z."/>
            <person name="Lobanov A.V."/>
            <person name="Huang Z."/>
            <person name="Ma S."/>
            <person name="Feng Y."/>
            <person name="Turanov A.A."/>
            <person name="Zhu Y."/>
            <person name="Lenz T.L."/>
            <person name="Gerashchenko M.V."/>
            <person name="Fan D."/>
            <person name="Hee Yim S."/>
            <person name="Yao X."/>
            <person name="Jordan D."/>
            <person name="Xiong Y."/>
            <person name="Ma Y."/>
            <person name="Lyapunov A.N."/>
            <person name="Chen G."/>
            <person name="Kulakova O.I."/>
            <person name="Sun Y."/>
            <person name="Lee S.G."/>
            <person name="Bronson R.T."/>
            <person name="Moskalev A.A."/>
            <person name="Sunyaev S.R."/>
            <person name="Zhang G."/>
            <person name="Krogh A."/>
            <person name="Wang J."/>
            <person name="Gladyshev V.N."/>
        </authorList>
    </citation>
    <scope>NUCLEOTIDE SEQUENCE [LARGE SCALE GENOMIC DNA]</scope>
</reference>
<gene>
    <name evidence="1" type="ORF">D623_10027464</name>
</gene>
<keyword evidence="2" id="KW-1185">Reference proteome</keyword>
<evidence type="ECO:0000313" key="1">
    <source>
        <dbReference type="EMBL" id="EPQ09882.1"/>
    </source>
</evidence>
<evidence type="ECO:0000313" key="2">
    <source>
        <dbReference type="Proteomes" id="UP000052978"/>
    </source>
</evidence>
<dbReference type="Proteomes" id="UP000052978">
    <property type="component" value="Unassembled WGS sequence"/>
</dbReference>
<accession>S7PNH8</accession>
<protein>
    <submittedName>
        <fullName evidence="1">Uncharacterized protein</fullName>
    </submittedName>
</protein>
<name>S7PNH8_MYOBR</name>
<organism evidence="1 2">
    <name type="scientific">Myotis brandtii</name>
    <name type="common">Brandt's bat</name>
    <dbReference type="NCBI Taxonomy" id="109478"/>
    <lineage>
        <taxon>Eukaryota</taxon>
        <taxon>Metazoa</taxon>
        <taxon>Chordata</taxon>
        <taxon>Craniata</taxon>
        <taxon>Vertebrata</taxon>
        <taxon>Euteleostomi</taxon>
        <taxon>Mammalia</taxon>
        <taxon>Eutheria</taxon>
        <taxon>Laurasiatheria</taxon>
        <taxon>Chiroptera</taxon>
        <taxon>Yangochiroptera</taxon>
        <taxon>Vespertilionidae</taxon>
        <taxon>Myotis</taxon>
    </lineage>
</organism>
<proteinExistence type="predicted"/>